<dbReference type="AlphaFoldDB" id="A0A7W4VSI7"/>
<evidence type="ECO:0000313" key="3">
    <source>
        <dbReference type="Proteomes" id="UP000589626"/>
    </source>
</evidence>
<sequence length="34" mass="3596">MSARYPQPAGSAVDELRDIKAKAATKSETESEAS</sequence>
<feature type="region of interest" description="Disordered" evidence="1">
    <location>
        <begin position="1"/>
        <end position="34"/>
    </location>
</feature>
<dbReference type="Proteomes" id="UP000589626">
    <property type="component" value="Unassembled WGS sequence"/>
</dbReference>
<proteinExistence type="predicted"/>
<evidence type="ECO:0000313" key="2">
    <source>
        <dbReference type="EMBL" id="MBB3041002.1"/>
    </source>
</evidence>
<keyword evidence="3" id="KW-1185">Reference proteome</keyword>
<dbReference type="EMBL" id="JACHWR010000001">
    <property type="protein sequence ID" value="MBB3041002.1"/>
    <property type="molecule type" value="Genomic_DNA"/>
</dbReference>
<comment type="caution">
    <text evidence="2">The sequence shown here is derived from an EMBL/GenBank/DDBJ whole genome shotgun (WGS) entry which is preliminary data.</text>
</comment>
<accession>A0A7W4VSI7</accession>
<reference evidence="2 3" key="1">
    <citation type="submission" date="2020-08" db="EMBL/GenBank/DDBJ databases">
        <title>Sequencing the genomes of 1000 actinobacteria strains.</title>
        <authorList>
            <person name="Klenk H.-P."/>
        </authorList>
    </citation>
    <scope>NUCLEOTIDE SEQUENCE [LARGE SCALE GENOMIC DNA]</scope>
    <source>
        <strain evidence="2 3">DSM 105498</strain>
    </source>
</reference>
<name>A0A7W4VSI7_9ACTN</name>
<protein>
    <submittedName>
        <fullName evidence="2">Uncharacterized protein</fullName>
    </submittedName>
</protein>
<feature type="compositionally biased region" description="Basic and acidic residues" evidence="1">
    <location>
        <begin position="14"/>
        <end position="34"/>
    </location>
</feature>
<organism evidence="2 3">
    <name type="scientific">Nocardioides soli</name>
    <dbReference type="NCBI Taxonomy" id="1036020"/>
    <lineage>
        <taxon>Bacteria</taxon>
        <taxon>Bacillati</taxon>
        <taxon>Actinomycetota</taxon>
        <taxon>Actinomycetes</taxon>
        <taxon>Propionibacteriales</taxon>
        <taxon>Nocardioidaceae</taxon>
        <taxon>Nocardioides</taxon>
    </lineage>
</organism>
<evidence type="ECO:0000256" key="1">
    <source>
        <dbReference type="SAM" id="MobiDB-lite"/>
    </source>
</evidence>
<gene>
    <name evidence="2" type="ORF">FHU40_000803</name>
</gene>